<dbReference type="EMBL" id="CAJJDM010000124">
    <property type="protein sequence ID" value="CAD8103646.1"/>
    <property type="molecule type" value="Genomic_DNA"/>
</dbReference>
<proteinExistence type="predicted"/>
<dbReference type="Proteomes" id="UP000688137">
    <property type="component" value="Unassembled WGS sequence"/>
</dbReference>
<dbReference type="AlphaFoldDB" id="A0A8S1PL63"/>
<gene>
    <name evidence="1" type="ORF">PPRIM_AZ9-3.1.T1210152</name>
</gene>
<organism evidence="1 2">
    <name type="scientific">Paramecium primaurelia</name>
    <dbReference type="NCBI Taxonomy" id="5886"/>
    <lineage>
        <taxon>Eukaryota</taxon>
        <taxon>Sar</taxon>
        <taxon>Alveolata</taxon>
        <taxon>Ciliophora</taxon>
        <taxon>Intramacronucleata</taxon>
        <taxon>Oligohymenophorea</taxon>
        <taxon>Peniculida</taxon>
        <taxon>Parameciidae</taxon>
        <taxon>Paramecium</taxon>
    </lineage>
</organism>
<evidence type="ECO:0000313" key="2">
    <source>
        <dbReference type="Proteomes" id="UP000688137"/>
    </source>
</evidence>
<evidence type="ECO:0000313" key="1">
    <source>
        <dbReference type="EMBL" id="CAD8103646.1"/>
    </source>
</evidence>
<dbReference type="OMA" id="SKSPWNR"/>
<reference evidence="1" key="1">
    <citation type="submission" date="2021-01" db="EMBL/GenBank/DDBJ databases">
        <authorList>
            <consortium name="Genoscope - CEA"/>
            <person name="William W."/>
        </authorList>
    </citation>
    <scope>NUCLEOTIDE SEQUENCE</scope>
</reference>
<comment type="caution">
    <text evidence="1">The sequence shown here is derived from an EMBL/GenBank/DDBJ whole genome shotgun (WGS) entry which is preliminary data.</text>
</comment>
<protein>
    <submittedName>
        <fullName evidence="1">Uncharacterized protein</fullName>
    </submittedName>
</protein>
<keyword evidence="2" id="KW-1185">Reference proteome</keyword>
<sequence>MSALILSYPKQKAMYNPQKPAILLEGNNQKCIKEVKQSHQLNVVNRLYQQDEQKKNKIKLLQKEKDISLTPKQKSYVNKQSQKLLNNLQLKPFLQRQDDVLQEKKMKEEFQKLLLIAQEEDQLQKNTIIPTRSHSQFIKDSQNWVEYKEQKKLNLLEEINTQNIYSFKPVLNKKSLQIADQKMKNSSLNQVDKVDRLSILIRESLENQKENHSYSPCINTKSRMIVEKNKQQRSKSPWNRK</sequence>
<accession>A0A8S1PL63</accession>
<name>A0A8S1PL63_PARPR</name>